<dbReference type="PANTHER" id="PTHR10353:SF36">
    <property type="entry name" value="LP05116P"/>
    <property type="match status" value="1"/>
</dbReference>
<dbReference type="Pfam" id="PF00232">
    <property type="entry name" value="Glyco_hydro_1"/>
    <property type="match status" value="1"/>
</dbReference>
<evidence type="ECO:0000313" key="6">
    <source>
        <dbReference type="Proteomes" id="UP000494106"/>
    </source>
</evidence>
<dbReference type="OrthoDB" id="65569at2759"/>
<evidence type="ECO:0000256" key="1">
    <source>
        <dbReference type="ARBA" id="ARBA00010838"/>
    </source>
</evidence>
<dbReference type="GO" id="GO:0005975">
    <property type="term" value="P:carbohydrate metabolic process"/>
    <property type="evidence" value="ECO:0007669"/>
    <property type="project" value="InterPro"/>
</dbReference>
<comment type="similarity">
    <text evidence="1 4">Belongs to the glycosyl hydrolase 1 family.</text>
</comment>
<evidence type="ECO:0000256" key="3">
    <source>
        <dbReference type="ARBA" id="ARBA00023295"/>
    </source>
</evidence>
<reference evidence="5 6" key="1">
    <citation type="submission" date="2020-04" db="EMBL/GenBank/DDBJ databases">
        <authorList>
            <person name="Wallbank WR R."/>
            <person name="Pardo Diaz C."/>
            <person name="Kozak K."/>
            <person name="Martin S."/>
            <person name="Jiggins C."/>
            <person name="Moest M."/>
            <person name="Warren A I."/>
            <person name="Byers J.R.P. K."/>
            <person name="Montejo-Kovacevich G."/>
            <person name="Yen C E."/>
        </authorList>
    </citation>
    <scope>NUCLEOTIDE SEQUENCE [LARGE SCALE GENOMIC DNA]</scope>
</reference>
<dbReference type="SUPFAM" id="SSF51445">
    <property type="entry name" value="(Trans)glycosidases"/>
    <property type="match status" value="1"/>
</dbReference>
<keyword evidence="2" id="KW-0378">Hydrolase</keyword>
<protein>
    <submittedName>
        <fullName evidence="5">Uncharacterized protein</fullName>
    </submittedName>
</protein>
<dbReference type="Gene3D" id="3.20.20.80">
    <property type="entry name" value="Glycosidases"/>
    <property type="match status" value="2"/>
</dbReference>
<dbReference type="AlphaFoldDB" id="A0A8S1AXV1"/>
<name>A0A8S1AXV1_ARCPL</name>
<dbReference type="Proteomes" id="UP000494106">
    <property type="component" value="Unassembled WGS sequence"/>
</dbReference>
<dbReference type="EMBL" id="CADEBC010000561">
    <property type="protein sequence ID" value="CAB3253614.1"/>
    <property type="molecule type" value="Genomic_DNA"/>
</dbReference>
<evidence type="ECO:0000256" key="4">
    <source>
        <dbReference type="RuleBase" id="RU003690"/>
    </source>
</evidence>
<comment type="caution">
    <text evidence="5">The sequence shown here is derived from an EMBL/GenBank/DDBJ whole genome shotgun (WGS) entry which is preliminary data.</text>
</comment>
<dbReference type="GO" id="GO:0008422">
    <property type="term" value="F:beta-glucosidase activity"/>
    <property type="evidence" value="ECO:0007669"/>
    <property type="project" value="TreeGrafter"/>
</dbReference>
<evidence type="ECO:0000313" key="5">
    <source>
        <dbReference type="EMBL" id="CAB3253614.1"/>
    </source>
</evidence>
<keyword evidence="6" id="KW-1185">Reference proteome</keyword>
<organism evidence="5 6">
    <name type="scientific">Arctia plantaginis</name>
    <name type="common">Wood tiger moth</name>
    <name type="synonym">Phalaena plantaginis</name>
    <dbReference type="NCBI Taxonomy" id="874455"/>
    <lineage>
        <taxon>Eukaryota</taxon>
        <taxon>Metazoa</taxon>
        <taxon>Ecdysozoa</taxon>
        <taxon>Arthropoda</taxon>
        <taxon>Hexapoda</taxon>
        <taxon>Insecta</taxon>
        <taxon>Pterygota</taxon>
        <taxon>Neoptera</taxon>
        <taxon>Endopterygota</taxon>
        <taxon>Lepidoptera</taxon>
        <taxon>Glossata</taxon>
        <taxon>Ditrysia</taxon>
        <taxon>Noctuoidea</taxon>
        <taxon>Erebidae</taxon>
        <taxon>Arctiinae</taxon>
        <taxon>Arctia</taxon>
    </lineage>
</organism>
<dbReference type="InterPro" id="IPR017853">
    <property type="entry name" value="GH"/>
</dbReference>
<evidence type="ECO:0000256" key="2">
    <source>
        <dbReference type="ARBA" id="ARBA00022801"/>
    </source>
</evidence>
<dbReference type="InterPro" id="IPR001360">
    <property type="entry name" value="Glyco_hydro_1"/>
</dbReference>
<proteinExistence type="inferred from homology"/>
<keyword evidence="3" id="KW-0326">Glycosidase</keyword>
<accession>A0A8S1AXV1</accession>
<dbReference type="PANTHER" id="PTHR10353">
    <property type="entry name" value="GLYCOSYL HYDROLASE"/>
    <property type="match status" value="1"/>
</dbReference>
<gene>
    <name evidence="5" type="ORF">APLA_LOCUS14207</name>
</gene>
<sequence>MSMLQPQNKRGEFQMTSFGAGTSAYQIEGAWNAYMGYLYESNIFEGRFSERTLELVAVRSAEQGYPRSRLPDFTEEEKKYIHGTSDFYGFNHYGGGYVSFYLYNGGGIAILSMQDDIRVGMEVSSDWRESVSSWLQQMPNSLYIALKLIQESDRFGLYEVDFEDPDPKRRPKKSAFISKQIIKTREVDPQYEPDNYVMTIN</sequence>